<feature type="domain" description="Homeobox" evidence="8">
    <location>
        <begin position="638"/>
        <end position="693"/>
    </location>
</feature>
<feature type="region of interest" description="Disordered" evidence="6">
    <location>
        <begin position="1278"/>
        <end position="1323"/>
    </location>
</feature>
<protein>
    <submittedName>
        <fullName evidence="10">Uncharacterized protein</fullName>
    </submittedName>
</protein>
<dbReference type="PANTHER" id="PTHR34853:SF1">
    <property type="entry name" value="LIPASE 5"/>
    <property type="match status" value="1"/>
</dbReference>
<feature type="DNA-binding region" description="Homeobox" evidence="5">
    <location>
        <begin position="640"/>
        <end position="694"/>
    </location>
</feature>
<dbReference type="Pfam" id="PF05920">
    <property type="entry name" value="Homeobox_KN"/>
    <property type="match status" value="1"/>
</dbReference>
<evidence type="ECO:0000256" key="1">
    <source>
        <dbReference type="ARBA" id="ARBA00023125"/>
    </source>
</evidence>
<dbReference type="InterPro" id="IPR009057">
    <property type="entry name" value="Homeodomain-like_sf"/>
</dbReference>
<evidence type="ECO:0000256" key="5">
    <source>
        <dbReference type="PROSITE-ProRule" id="PRU00108"/>
    </source>
</evidence>
<feature type="compositionally biased region" description="Low complexity" evidence="6">
    <location>
        <begin position="785"/>
        <end position="816"/>
    </location>
</feature>
<evidence type="ECO:0000313" key="11">
    <source>
        <dbReference type="Proteomes" id="UP000635477"/>
    </source>
</evidence>
<dbReference type="CDD" id="cd00086">
    <property type="entry name" value="homeodomain"/>
    <property type="match status" value="1"/>
</dbReference>
<feature type="compositionally biased region" description="Polar residues" evidence="6">
    <location>
        <begin position="1306"/>
        <end position="1318"/>
    </location>
</feature>
<dbReference type="InterPro" id="IPR013087">
    <property type="entry name" value="Znf_C2H2_type"/>
</dbReference>
<dbReference type="SMART" id="SM00355">
    <property type="entry name" value="ZnF_C2H2"/>
    <property type="match status" value="3"/>
</dbReference>
<accession>A0A8H4UP77</accession>
<evidence type="ECO:0000313" key="10">
    <source>
        <dbReference type="EMBL" id="KAF4980363.1"/>
    </source>
</evidence>
<keyword evidence="1 5" id="KW-0238">DNA-binding</keyword>
<reference evidence="10" key="1">
    <citation type="journal article" date="2020" name="BMC Genomics">
        <title>Correction to: Identification and distribution of gene clusters required for synthesis of sphingolipid metabolism inhibitors in diverse species of the filamentous fungus Fusarium.</title>
        <authorList>
            <person name="Kim H.S."/>
            <person name="Lohmar J.M."/>
            <person name="Busman M."/>
            <person name="Brown D.W."/>
            <person name="Naumann T.A."/>
            <person name="Divon H.H."/>
            <person name="Lysoe E."/>
            <person name="Uhlig S."/>
            <person name="Proctor R.H."/>
        </authorList>
    </citation>
    <scope>NUCLEOTIDE SEQUENCE</scope>
    <source>
        <strain evidence="10">NRRL 22465</strain>
    </source>
</reference>
<gene>
    <name evidence="10" type="ORF">FZEAL_3593</name>
</gene>
<dbReference type="Gene3D" id="1.10.10.60">
    <property type="entry name" value="Homeodomain-like"/>
    <property type="match status" value="1"/>
</dbReference>
<dbReference type="GO" id="GO:0006355">
    <property type="term" value="P:regulation of DNA-templated transcription"/>
    <property type="evidence" value="ECO:0007669"/>
    <property type="project" value="InterPro"/>
</dbReference>
<keyword evidence="3 5" id="KW-0539">Nucleus</keyword>
<evidence type="ECO:0000256" key="2">
    <source>
        <dbReference type="ARBA" id="ARBA00023155"/>
    </source>
</evidence>
<dbReference type="SUPFAM" id="SSF53474">
    <property type="entry name" value="alpha/beta-Hydrolases"/>
    <property type="match status" value="1"/>
</dbReference>
<name>A0A8H4UP77_9HYPO</name>
<dbReference type="Gene3D" id="3.40.50.1820">
    <property type="entry name" value="alpha/beta hydrolase"/>
    <property type="match status" value="2"/>
</dbReference>
<feature type="compositionally biased region" description="Low complexity" evidence="6">
    <location>
        <begin position="611"/>
        <end position="626"/>
    </location>
</feature>
<dbReference type="SMART" id="SM00389">
    <property type="entry name" value="HOX"/>
    <property type="match status" value="1"/>
</dbReference>
<sequence>MKHLHHLLLVPAAWAITSQAQLVPPAVPMSTGFNSSFALSAVQIEAAELSETAASSINAVINFYRSSLANGGPRQDDFYSLPEKDPALEAGQVLKVQEVTDPAPFAIASGSSLSRILYTTRNLNGTIVPASAYILWPFLPRQFHDKPDGNDDKAAAILWAHGTTGYFADSAPSSFRTLYYENMVPLSLVQAGYAVVAPDYAGLGLEHDWDGNTIPHQYFATPAGGQDTLYAMQAALEAFDERLSGKFAIAGHSQGGGVAWSAAELLASNDKQNDFKKLLKGYVGTISVAPVTKVFSRLGFLAITVSIRLSSIFPDFDLNQWLHSLAIARARLLGQIQGSAAVAQQLFLAEPSETFLKPGWYDSSYHARAFAKLGNVGGRPFAGPMLVIQGSEDVFIEDSVTNQTIKETCDLQPESDLEYMHVKGLGHTPVISAARLLWMNWLEERFSGGKTKAGCKETSISGWLGDGITTSSNMADTGERECGSTSADPDAVSLAHNSDIMPGARTAIDALTVSNNDYQFTDFGSIPQSNNLGQHGLFDARIEDLWSASLANTPNNIAATSDQPTYMDSNWNSRNYNSFTVSTGDLALGESDVFMNGYADAINKDNVLPTADSGSSTAATDDATSSRNLSLPPKIGHRFTRDSARVLKWWFAEHTEHPYPSEEERIMLQCKTGLTKTQVTNWLANARRRRTADCNAHSSLSRAGKSQSGSAHTPRRAGTPIPRSTASYQNMDPLQRWVDSPPENEPAAASAIARAVASGDIMPSLSRRYTGSSDDGSGRIRRHASSASSFATSSRGSTDSRSSKGSISASSSLSRGRSYRRRRAAKTTLATPRHAFQCTFCTETFRTKYDWQRHENSLHLPLERWVCSPDGASAVNPETNQKYCVFCGEPDPSEAHLATHNPAACQERSFSRKDHLKQHLRLVHHAGLISLSMKLWKAEKPEIHSRCGFCQADLETWPDRVDHLANHFKLGSTMADWSGDWGFEESINVTLENSMPPYLIDFERGTPFPFEASGKPPDSPRSAYELITLELAYFIQTHYDAAGDMPNNLRLQLEACRIIFASEVVFPEQNSDSHGGLSWLRDLILSSSEITQQARFGPIRSRAESRLSTMKIKGKNALFEACPLESHLHAFVHARRATGAVAVQDHELQKDACRIITRMEGDLGTTPDFVANWLVTLISQSTDWLRGFRRRANLLTWDMPIQNIQNPMPSWFEGQNERPLQNSFPDDLFPLEFRDTSLGEASGTGLDIGQCYSAEPSNGQAHSSGLIPPWLINNPDMTISTTSHPHPNPPSNMEGVTAGNWPASAQGESPNTQGTQPSEGDMNRRPAWLKTGIFILNDSNHHRWLAHELKRWVTATMSPNNPNRHVPSDEELRHQARCLLYNDDDPWNQSAADNAQWLDKFKLDVGIQ</sequence>
<keyword evidence="2 5" id="KW-0371">Homeobox</keyword>
<comment type="caution">
    <text evidence="10">The sequence shown here is derived from an EMBL/GenBank/DDBJ whole genome shotgun (WGS) entry which is preliminary data.</text>
</comment>
<dbReference type="GO" id="GO:0016042">
    <property type="term" value="P:lipid catabolic process"/>
    <property type="evidence" value="ECO:0007669"/>
    <property type="project" value="InterPro"/>
</dbReference>
<dbReference type="EMBL" id="JABEYC010000238">
    <property type="protein sequence ID" value="KAF4980363.1"/>
    <property type="molecule type" value="Genomic_DNA"/>
</dbReference>
<dbReference type="Proteomes" id="UP000635477">
    <property type="component" value="Unassembled WGS sequence"/>
</dbReference>
<reference evidence="10" key="2">
    <citation type="submission" date="2020-05" db="EMBL/GenBank/DDBJ databases">
        <authorList>
            <person name="Kim H.-S."/>
            <person name="Proctor R.H."/>
            <person name="Brown D.W."/>
        </authorList>
    </citation>
    <scope>NUCLEOTIDE SEQUENCE</scope>
    <source>
        <strain evidence="10">NRRL 22465</strain>
    </source>
</reference>
<keyword evidence="4" id="KW-0862">Zinc</keyword>
<dbReference type="InterPro" id="IPR005152">
    <property type="entry name" value="Lipase_secreted"/>
</dbReference>
<organism evidence="10 11">
    <name type="scientific">Fusarium zealandicum</name>
    <dbReference type="NCBI Taxonomy" id="1053134"/>
    <lineage>
        <taxon>Eukaryota</taxon>
        <taxon>Fungi</taxon>
        <taxon>Dikarya</taxon>
        <taxon>Ascomycota</taxon>
        <taxon>Pezizomycotina</taxon>
        <taxon>Sordariomycetes</taxon>
        <taxon>Hypocreomycetidae</taxon>
        <taxon>Hypocreales</taxon>
        <taxon>Nectriaceae</taxon>
        <taxon>Fusarium</taxon>
        <taxon>Fusarium staphyleae species complex</taxon>
    </lineage>
</organism>
<dbReference type="Pfam" id="PF12697">
    <property type="entry name" value="Abhydrolase_6"/>
    <property type="match status" value="1"/>
</dbReference>
<keyword evidence="4" id="KW-0863">Zinc-finger</keyword>
<dbReference type="InterPro" id="IPR008422">
    <property type="entry name" value="KN_HD"/>
</dbReference>
<evidence type="ECO:0000256" key="3">
    <source>
        <dbReference type="ARBA" id="ARBA00023242"/>
    </source>
</evidence>
<feature type="signal peptide" evidence="7">
    <location>
        <begin position="1"/>
        <end position="20"/>
    </location>
</feature>
<evidence type="ECO:0000256" key="4">
    <source>
        <dbReference type="PROSITE-ProRule" id="PRU00042"/>
    </source>
</evidence>
<dbReference type="PANTHER" id="PTHR34853">
    <property type="match status" value="1"/>
</dbReference>
<dbReference type="Gene3D" id="3.30.160.60">
    <property type="entry name" value="Classic Zinc Finger"/>
    <property type="match status" value="1"/>
</dbReference>
<dbReference type="InterPro" id="IPR029058">
    <property type="entry name" value="AB_hydrolase_fold"/>
</dbReference>
<dbReference type="GO" id="GO:0008270">
    <property type="term" value="F:zinc ion binding"/>
    <property type="evidence" value="ECO:0007669"/>
    <property type="project" value="UniProtKB-KW"/>
</dbReference>
<evidence type="ECO:0000256" key="7">
    <source>
        <dbReference type="SAM" id="SignalP"/>
    </source>
</evidence>
<feature type="region of interest" description="Disordered" evidence="6">
    <location>
        <begin position="764"/>
        <end position="826"/>
    </location>
</feature>
<keyword evidence="7" id="KW-0732">Signal</keyword>
<dbReference type="InterPro" id="IPR001356">
    <property type="entry name" value="HD"/>
</dbReference>
<feature type="chain" id="PRO_5034948610" evidence="7">
    <location>
        <begin position="21"/>
        <end position="1408"/>
    </location>
</feature>
<dbReference type="PROSITE" id="PS00028">
    <property type="entry name" value="ZINC_FINGER_C2H2_1"/>
    <property type="match status" value="1"/>
</dbReference>
<dbReference type="GO" id="GO:0004806">
    <property type="term" value="F:triacylglycerol lipase activity"/>
    <property type="evidence" value="ECO:0007669"/>
    <property type="project" value="InterPro"/>
</dbReference>
<evidence type="ECO:0000259" key="8">
    <source>
        <dbReference type="PROSITE" id="PS50071"/>
    </source>
</evidence>
<evidence type="ECO:0000256" key="6">
    <source>
        <dbReference type="SAM" id="MobiDB-lite"/>
    </source>
</evidence>
<proteinExistence type="predicted"/>
<dbReference type="InterPro" id="IPR000073">
    <property type="entry name" value="AB_hydrolase_1"/>
</dbReference>
<dbReference type="GO" id="GO:0005634">
    <property type="term" value="C:nucleus"/>
    <property type="evidence" value="ECO:0007669"/>
    <property type="project" value="UniProtKB-SubCell"/>
</dbReference>
<keyword evidence="11" id="KW-1185">Reference proteome</keyword>
<dbReference type="GO" id="GO:0003677">
    <property type="term" value="F:DNA binding"/>
    <property type="evidence" value="ECO:0007669"/>
    <property type="project" value="UniProtKB-UniRule"/>
</dbReference>
<feature type="compositionally biased region" description="Polar residues" evidence="6">
    <location>
        <begin position="696"/>
        <end position="711"/>
    </location>
</feature>
<dbReference type="SUPFAM" id="SSF46689">
    <property type="entry name" value="Homeodomain-like"/>
    <property type="match status" value="1"/>
</dbReference>
<feature type="domain" description="C2H2-type" evidence="9">
    <location>
        <begin position="836"/>
        <end position="859"/>
    </location>
</feature>
<dbReference type="PROSITE" id="PS50157">
    <property type="entry name" value="ZINC_FINGER_C2H2_2"/>
    <property type="match status" value="1"/>
</dbReference>
<dbReference type="OrthoDB" id="10056939at2759"/>
<comment type="subcellular location">
    <subcellularLocation>
        <location evidence="5">Nucleus</location>
    </subcellularLocation>
</comment>
<evidence type="ECO:0000259" key="9">
    <source>
        <dbReference type="PROSITE" id="PS50157"/>
    </source>
</evidence>
<keyword evidence="4" id="KW-0479">Metal-binding</keyword>
<feature type="region of interest" description="Disordered" evidence="6">
    <location>
        <begin position="693"/>
        <end position="729"/>
    </location>
</feature>
<feature type="region of interest" description="Disordered" evidence="6">
    <location>
        <begin position="611"/>
        <end position="630"/>
    </location>
</feature>
<dbReference type="PROSITE" id="PS50071">
    <property type="entry name" value="HOMEOBOX_2"/>
    <property type="match status" value="1"/>
</dbReference>